<comment type="caution">
    <text evidence="14">The sequence shown here is derived from an EMBL/GenBank/DDBJ whole genome shotgun (WGS) entry which is preliminary data.</text>
</comment>
<name>A0A074M4Z5_9BACL</name>
<feature type="binding site" evidence="12">
    <location>
        <position position="134"/>
    </location>
    <ligand>
        <name>Zn(2+)</name>
        <dbReference type="ChEBI" id="CHEBI:29105"/>
        <note>catalytic</note>
    </ligand>
</feature>
<evidence type="ECO:0000256" key="5">
    <source>
        <dbReference type="ARBA" id="ARBA00022692"/>
    </source>
</evidence>
<sequence>MNTLKTWFLMALLTVLMVLMGSLIGGRGGALLFFVIAMGMNLISYWFSASIAIRMTRSQELSEHEAPQLFHLMRRLTQNAGLPMPKLYLTPSPQPNAFATGRNPANSAVAVTEGILQLLTPEELEGVLAHELAHIKNRDVLISTIAAIFAGAITWISDILQWGMIFGGARDDEDNPLGIVGTVVMMIVGPIAALLIQMSISRSREYKADATGARICGSPHGLANALVKLEQAAHHVPPIGMKPSTSHLMIVFPFKGAGLASLFSTHPPIQERVRRLREMRV</sequence>
<evidence type="ECO:0000256" key="4">
    <source>
        <dbReference type="ARBA" id="ARBA00022670"/>
    </source>
</evidence>
<keyword evidence="4 12" id="KW-0645">Protease</keyword>
<reference evidence="14 15" key="1">
    <citation type="journal article" date="2013" name="Int. J. Syst. Evol. Microbiol.">
        <title>Tumebacillus flagellatus sp. nov., an alpha-amylase/pullulanase-producing bacterium isolated from cassava wastewater.</title>
        <authorList>
            <person name="Wang Q."/>
            <person name="Xie N."/>
            <person name="Qin Y."/>
            <person name="Shen N."/>
            <person name="Zhu J."/>
            <person name="Mi H."/>
            <person name="Huang R."/>
        </authorList>
    </citation>
    <scope>NUCLEOTIDE SEQUENCE [LARGE SCALE GENOMIC DNA]</scope>
    <source>
        <strain evidence="14 15">GST4</strain>
    </source>
</reference>
<dbReference type="InterPro" id="IPR022919">
    <property type="entry name" value="Pept_M48_protease_HtpX"/>
</dbReference>
<keyword evidence="9 12" id="KW-1133">Transmembrane helix</keyword>
<comment type="subcellular location">
    <subcellularLocation>
        <location evidence="1 12">Cell membrane</location>
        <topology evidence="1 12">Multi-pass membrane protein</topology>
    </subcellularLocation>
</comment>
<dbReference type="Pfam" id="PF01435">
    <property type="entry name" value="Peptidase_M48"/>
    <property type="match status" value="1"/>
</dbReference>
<feature type="binding site" evidence="12">
    <location>
        <position position="205"/>
    </location>
    <ligand>
        <name>Zn(2+)</name>
        <dbReference type="ChEBI" id="CHEBI:29105"/>
        <note>catalytic</note>
    </ligand>
</feature>
<keyword evidence="3 12" id="KW-1003">Cell membrane</keyword>
<dbReference type="HAMAP" id="MF_00188">
    <property type="entry name" value="Pept_M48_protease_HtpX"/>
    <property type="match status" value="1"/>
</dbReference>
<feature type="transmembrane region" description="Helical" evidence="12">
    <location>
        <begin position="140"/>
        <end position="157"/>
    </location>
</feature>
<gene>
    <name evidence="12" type="primary">htpX</name>
    <name evidence="14" type="ORF">EL26_22785</name>
</gene>
<evidence type="ECO:0000259" key="13">
    <source>
        <dbReference type="Pfam" id="PF01435"/>
    </source>
</evidence>
<organism evidence="14 15">
    <name type="scientific">Tumebacillus flagellatus</name>
    <dbReference type="NCBI Taxonomy" id="1157490"/>
    <lineage>
        <taxon>Bacteria</taxon>
        <taxon>Bacillati</taxon>
        <taxon>Bacillota</taxon>
        <taxon>Bacilli</taxon>
        <taxon>Bacillales</taxon>
        <taxon>Alicyclobacillaceae</taxon>
        <taxon>Tumebacillus</taxon>
    </lineage>
</organism>
<keyword evidence="15" id="KW-1185">Reference proteome</keyword>
<protein>
    <recommendedName>
        <fullName evidence="12">Protease HtpX homolog</fullName>
        <ecNumber evidence="12">3.4.24.-</ecNumber>
    </recommendedName>
</protein>
<dbReference type="InterPro" id="IPR001915">
    <property type="entry name" value="Peptidase_M48"/>
</dbReference>
<evidence type="ECO:0000256" key="11">
    <source>
        <dbReference type="ARBA" id="ARBA00023136"/>
    </source>
</evidence>
<dbReference type="STRING" id="1157490.EL26_22785"/>
<accession>A0A074M4Z5</accession>
<evidence type="ECO:0000313" key="14">
    <source>
        <dbReference type="EMBL" id="KEO81067.1"/>
    </source>
</evidence>
<proteinExistence type="inferred from homology"/>
<dbReference type="EC" id="3.4.24.-" evidence="12"/>
<evidence type="ECO:0000256" key="6">
    <source>
        <dbReference type="ARBA" id="ARBA00022723"/>
    </source>
</evidence>
<dbReference type="eggNOG" id="COG0501">
    <property type="taxonomic scope" value="Bacteria"/>
</dbReference>
<feature type="transmembrane region" description="Helical" evidence="12">
    <location>
        <begin position="177"/>
        <end position="196"/>
    </location>
</feature>
<dbReference type="Gene3D" id="3.30.2010.10">
    <property type="entry name" value="Metalloproteases ('zincins'), catalytic domain"/>
    <property type="match status" value="1"/>
</dbReference>
<evidence type="ECO:0000256" key="12">
    <source>
        <dbReference type="HAMAP-Rule" id="MF_00188"/>
    </source>
</evidence>
<keyword evidence="8 12" id="KW-0862">Zinc</keyword>
<evidence type="ECO:0000256" key="10">
    <source>
        <dbReference type="ARBA" id="ARBA00023049"/>
    </source>
</evidence>
<feature type="binding site" evidence="12">
    <location>
        <position position="130"/>
    </location>
    <ligand>
        <name>Zn(2+)</name>
        <dbReference type="ChEBI" id="CHEBI:29105"/>
        <note>catalytic</note>
    </ligand>
</feature>
<keyword evidence="7 12" id="KW-0378">Hydrolase</keyword>
<evidence type="ECO:0000256" key="2">
    <source>
        <dbReference type="ARBA" id="ARBA00009779"/>
    </source>
</evidence>
<keyword evidence="10 12" id="KW-0482">Metalloprotease</keyword>
<dbReference type="EMBL" id="JMIR01000048">
    <property type="protein sequence ID" value="KEO81067.1"/>
    <property type="molecule type" value="Genomic_DNA"/>
</dbReference>
<dbReference type="PANTHER" id="PTHR43221:SF1">
    <property type="entry name" value="PROTEASE HTPX"/>
    <property type="match status" value="1"/>
</dbReference>
<evidence type="ECO:0000256" key="9">
    <source>
        <dbReference type="ARBA" id="ARBA00022989"/>
    </source>
</evidence>
<dbReference type="GO" id="GO:0004222">
    <property type="term" value="F:metalloendopeptidase activity"/>
    <property type="evidence" value="ECO:0007669"/>
    <property type="project" value="UniProtKB-UniRule"/>
</dbReference>
<dbReference type="AlphaFoldDB" id="A0A074M4Z5"/>
<comment type="similarity">
    <text evidence="2 12">Belongs to the peptidase M48B family.</text>
</comment>
<keyword evidence="11 12" id="KW-0472">Membrane</keyword>
<feature type="transmembrane region" description="Helical" evidence="12">
    <location>
        <begin position="31"/>
        <end position="53"/>
    </location>
</feature>
<keyword evidence="6 12" id="KW-0479">Metal-binding</keyword>
<evidence type="ECO:0000256" key="3">
    <source>
        <dbReference type="ARBA" id="ARBA00022475"/>
    </source>
</evidence>
<comment type="cofactor">
    <cofactor evidence="12">
        <name>Zn(2+)</name>
        <dbReference type="ChEBI" id="CHEBI:29105"/>
    </cofactor>
    <text evidence="12">Binds 1 zinc ion per subunit.</text>
</comment>
<dbReference type="CDD" id="cd07336">
    <property type="entry name" value="M48B_HtpX_like"/>
    <property type="match status" value="1"/>
</dbReference>
<dbReference type="GO" id="GO:0006508">
    <property type="term" value="P:proteolysis"/>
    <property type="evidence" value="ECO:0007669"/>
    <property type="project" value="UniProtKB-KW"/>
</dbReference>
<dbReference type="RefSeq" id="WP_038094251.1">
    <property type="nucleotide sequence ID" value="NZ_JMIR01000048.1"/>
</dbReference>
<dbReference type="PANTHER" id="PTHR43221">
    <property type="entry name" value="PROTEASE HTPX"/>
    <property type="match status" value="1"/>
</dbReference>
<keyword evidence="5 12" id="KW-0812">Transmembrane</keyword>
<dbReference type="GO" id="GO:0005886">
    <property type="term" value="C:plasma membrane"/>
    <property type="evidence" value="ECO:0007669"/>
    <property type="project" value="UniProtKB-SubCell"/>
</dbReference>
<feature type="domain" description="Peptidase M48" evidence="13">
    <location>
        <begin position="64"/>
        <end position="279"/>
    </location>
</feature>
<dbReference type="GO" id="GO:0008270">
    <property type="term" value="F:zinc ion binding"/>
    <property type="evidence" value="ECO:0007669"/>
    <property type="project" value="UniProtKB-UniRule"/>
</dbReference>
<evidence type="ECO:0000256" key="1">
    <source>
        <dbReference type="ARBA" id="ARBA00004651"/>
    </source>
</evidence>
<dbReference type="OrthoDB" id="15218at2"/>
<evidence type="ECO:0000256" key="7">
    <source>
        <dbReference type="ARBA" id="ARBA00022801"/>
    </source>
</evidence>
<feature type="active site" evidence="12">
    <location>
        <position position="131"/>
    </location>
</feature>
<dbReference type="InterPro" id="IPR050083">
    <property type="entry name" value="HtpX_protease"/>
</dbReference>
<feature type="transmembrane region" description="Helical" evidence="12">
    <location>
        <begin position="7"/>
        <end position="25"/>
    </location>
</feature>
<evidence type="ECO:0000313" key="15">
    <source>
        <dbReference type="Proteomes" id="UP000027931"/>
    </source>
</evidence>
<dbReference type="Proteomes" id="UP000027931">
    <property type="component" value="Unassembled WGS sequence"/>
</dbReference>
<evidence type="ECO:0000256" key="8">
    <source>
        <dbReference type="ARBA" id="ARBA00022833"/>
    </source>
</evidence>